<evidence type="ECO:0000313" key="2">
    <source>
        <dbReference type="Proteomes" id="UP000653305"/>
    </source>
</evidence>
<evidence type="ECO:0000313" key="1">
    <source>
        <dbReference type="EMBL" id="GFP87711.1"/>
    </source>
</evidence>
<proteinExistence type="predicted"/>
<dbReference type="GO" id="GO:0016853">
    <property type="term" value="F:isomerase activity"/>
    <property type="evidence" value="ECO:0007669"/>
    <property type="project" value="UniProtKB-KW"/>
</dbReference>
<name>A0A830C0A9_9LAMI</name>
<dbReference type="Proteomes" id="UP000653305">
    <property type="component" value="Unassembled WGS sequence"/>
</dbReference>
<reference evidence="1" key="1">
    <citation type="submission" date="2020-07" db="EMBL/GenBank/DDBJ databases">
        <title>Ethylene signaling mediates host invasion by parasitic plants.</title>
        <authorList>
            <person name="Yoshida S."/>
        </authorList>
    </citation>
    <scope>NUCLEOTIDE SEQUENCE</scope>
    <source>
        <strain evidence="1">Okayama</strain>
    </source>
</reference>
<accession>A0A830C0A9</accession>
<dbReference type="EMBL" id="BMAC01000152">
    <property type="protein sequence ID" value="GFP87711.1"/>
    <property type="molecule type" value="Genomic_DNA"/>
</dbReference>
<keyword evidence="1" id="KW-0413">Isomerase</keyword>
<keyword evidence="2" id="KW-1185">Reference proteome</keyword>
<sequence>MRRKGSCWMNSVYPLMTSRSTSLFRWVVFCTKHHLIESGENMNWTIYYSLCAMLACTQIQTK</sequence>
<gene>
    <name evidence="1" type="ORF">PHJA_000914800</name>
</gene>
<comment type="caution">
    <text evidence="1">The sequence shown here is derived from an EMBL/GenBank/DDBJ whole genome shotgun (WGS) entry which is preliminary data.</text>
</comment>
<organism evidence="1 2">
    <name type="scientific">Phtheirospermum japonicum</name>
    <dbReference type="NCBI Taxonomy" id="374723"/>
    <lineage>
        <taxon>Eukaryota</taxon>
        <taxon>Viridiplantae</taxon>
        <taxon>Streptophyta</taxon>
        <taxon>Embryophyta</taxon>
        <taxon>Tracheophyta</taxon>
        <taxon>Spermatophyta</taxon>
        <taxon>Magnoliopsida</taxon>
        <taxon>eudicotyledons</taxon>
        <taxon>Gunneridae</taxon>
        <taxon>Pentapetalae</taxon>
        <taxon>asterids</taxon>
        <taxon>lamiids</taxon>
        <taxon>Lamiales</taxon>
        <taxon>Orobanchaceae</taxon>
        <taxon>Orobanchaceae incertae sedis</taxon>
        <taxon>Phtheirospermum</taxon>
    </lineage>
</organism>
<dbReference type="AlphaFoldDB" id="A0A830C0A9"/>
<protein>
    <submittedName>
        <fullName evidence="1">Isopentenyl-diphosphate delta-isomerase ii</fullName>
    </submittedName>
</protein>